<feature type="region of interest" description="Disordered" evidence="1">
    <location>
        <begin position="60"/>
        <end position="79"/>
    </location>
</feature>
<proteinExistence type="predicted"/>
<feature type="compositionally biased region" description="Basic residues" evidence="1">
    <location>
        <begin position="64"/>
        <end position="79"/>
    </location>
</feature>
<reference evidence="2" key="1">
    <citation type="journal article" date="2015" name="Nature">
        <title>Complex archaea that bridge the gap between prokaryotes and eukaryotes.</title>
        <authorList>
            <person name="Spang A."/>
            <person name="Saw J.H."/>
            <person name="Jorgensen S.L."/>
            <person name="Zaremba-Niedzwiedzka K."/>
            <person name="Martijn J."/>
            <person name="Lind A.E."/>
            <person name="van Eijk R."/>
            <person name="Schleper C."/>
            <person name="Guy L."/>
            <person name="Ettema T.J."/>
        </authorList>
    </citation>
    <scope>NUCLEOTIDE SEQUENCE</scope>
</reference>
<organism evidence="2">
    <name type="scientific">marine sediment metagenome</name>
    <dbReference type="NCBI Taxonomy" id="412755"/>
    <lineage>
        <taxon>unclassified sequences</taxon>
        <taxon>metagenomes</taxon>
        <taxon>ecological metagenomes</taxon>
    </lineage>
</organism>
<protein>
    <submittedName>
        <fullName evidence="2">Uncharacterized protein</fullName>
    </submittedName>
</protein>
<comment type="caution">
    <text evidence="2">The sequence shown here is derived from an EMBL/GenBank/DDBJ whole genome shotgun (WGS) entry which is preliminary data.</text>
</comment>
<gene>
    <name evidence="2" type="ORF">LCGC14_1201420</name>
</gene>
<evidence type="ECO:0000256" key="1">
    <source>
        <dbReference type="SAM" id="MobiDB-lite"/>
    </source>
</evidence>
<sequence>MLRLLITLLSHQEGVSGVIQNGHGNQHLKMVYVWLHVMAKRRKPVQSRPAAARRNIAKAQMSRLGKRGEHKKNTLLRRI</sequence>
<dbReference type="EMBL" id="LAZR01006177">
    <property type="protein sequence ID" value="KKM94124.1"/>
    <property type="molecule type" value="Genomic_DNA"/>
</dbReference>
<accession>A0A0F9LGQ0</accession>
<dbReference type="AlphaFoldDB" id="A0A0F9LGQ0"/>
<evidence type="ECO:0000313" key="2">
    <source>
        <dbReference type="EMBL" id="KKM94124.1"/>
    </source>
</evidence>
<name>A0A0F9LGQ0_9ZZZZ</name>